<comment type="caution">
    <text evidence="2">The sequence shown here is derived from an EMBL/GenBank/DDBJ whole genome shotgun (WGS) entry which is preliminary data.</text>
</comment>
<feature type="region of interest" description="Disordered" evidence="1">
    <location>
        <begin position="1"/>
        <end position="24"/>
    </location>
</feature>
<gene>
    <name evidence="2" type="ORF">Adt_26798</name>
</gene>
<protein>
    <submittedName>
        <fullName evidence="2">Uncharacterized protein</fullName>
    </submittedName>
</protein>
<sequence>MLHDNISSTPLTIPSQEQATTSQQAPIITTQQLETTQSMMRAYPHISTIPNPHDFDAVNPYDLEKLEEQFWEEQLKIENIPWWKQGLPSDSDDSDSPVLAANLGTP</sequence>
<proteinExistence type="predicted"/>
<evidence type="ECO:0000313" key="2">
    <source>
        <dbReference type="EMBL" id="KAL2491170.1"/>
    </source>
</evidence>
<name>A0ABD1RRX3_9LAMI</name>
<feature type="region of interest" description="Disordered" evidence="1">
    <location>
        <begin position="84"/>
        <end position="106"/>
    </location>
</feature>
<evidence type="ECO:0000256" key="1">
    <source>
        <dbReference type="SAM" id="MobiDB-lite"/>
    </source>
</evidence>
<evidence type="ECO:0000313" key="3">
    <source>
        <dbReference type="Proteomes" id="UP001604336"/>
    </source>
</evidence>
<organism evidence="2 3">
    <name type="scientific">Abeliophyllum distichum</name>
    <dbReference type="NCBI Taxonomy" id="126358"/>
    <lineage>
        <taxon>Eukaryota</taxon>
        <taxon>Viridiplantae</taxon>
        <taxon>Streptophyta</taxon>
        <taxon>Embryophyta</taxon>
        <taxon>Tracheophyta</taxon>
        <taxon>Spermatophyta</taxon>
        <taxon>Magnoliopsida</taxon>
        <taxon>eudicotyledons</taxon>
        <taxon>Gunneridae</taxon>
        <taxon>Pentapetalae</taxon>
        <taxon>asterids</taxon>
        <taxon>lamiids</taxon>
        <taxon>Lamiales</taxon>
        <taxon>Oleaceae</taxon>
        <taxon>Forsythieae</taxon>
        <taxon>Abeliophyllum</taxon>
    </lineage>
</organism>
<keyword evidence="3" id="KW-1185">Reference proteome</keyword>
<dbReference type="AlphaFoldDB" id="A0ABD1RRX3"/>
<dbReference type="EMBL" id="JBFOLK010000008">
    <property type="protein sequence ID" value="KAL2491170.1"/>
    <property type="molecule type" value="Genomic_DNA"/>
</dbReference>
<dbReference type="Proteomes" id="UP001604336">
    <property type="component" value="Unassembled WGS sequence"/>
</dbReference>
<reference evidence="3" key="1">
    <citation type="submission" date="2024-07" db="EMBL/GenBank/DDBJ databases">
        <title>Two chromosome-level genome assemblies of Korean endemic species Abeliophyllum distichum and Forsythia ovata (Oleaceae).</title>
        <authorList>
            <person name="Jang H."/>
        </authorList>
    </citation>
    <scope>NUCLEOTIDE SEQUENCE [LARGE SCALE GENOMIC DNA]</scope>
</reference>
<accession>A0ABD1RRX3</accession>